<reference evidence="1 2" key="1">
    <citation type="submission" date="2013-09" db="EMBL/GenBank/DDBJ databases">
        <title>Corchorus capsularis genome sequencing.</title>
        <authorList>
            <person name="Alam M."/>
            <person name="Haque M.S."/>
            <person name="Islam M.S."/>
            <person name="Emdad E.M."/>
            <person name="Islam M.M."/>
            <person name="Ahmed B."/>
            <person name="Halim A."/>
            <person name="Hossen Q.M.M."/>
            <person name="Hossain M.Z."/>
            <person name="Ahmed R."/>
            <person name="Khan M.M."/>
            <person name="Islam R."/>
            <person name="Rashid M.M."/>
            <person name="Khan S.A."/>
            <person name="Rahman M.S."/>
            <person name="Alam M."/>
        </authorList>
    </citation>
    <scope>NUCLEOTIDE SEQUENCE [LARGE SCALE GENOMIC DNA]</scope>
    <source>
        <strain evidence="2">cv. CVL-1</strain>
        <tissue evidence="1">Whole seedling</tissue>
    </source>
</reference>
<accession>A0A1R3H7W1</accession>
<protein>
    <submittedName>
        <fullName evidence="1">Uncharacterized protein</fullName>
    </submittedName>
</protein>
<gene>
    <name evidence="1" type="ORF">CCACVL1_21134</name>
</gene>
<dbReference type="Proteomes" id="UP000188268">
    <property type="component" value="Unassembled WGS sequence"/>
</dbReference>
<name>A0A1R3H7W1_COCAP</name>
<evidence type="ECO:0000313" key="2">
    <source>
        <dbReference type="Proteomes" id="UP000188268"/>
    </source>
</evidence>
<organism evidence="1 2">
    <name type="scientific">Corchorus capsularis</name>
    <name type="common">Jute</name>
    <dbReference type="NCBI Taxonomy" id="210143"/>
    <lineage>
        <taxon>Eukaryota</taxon>
        <taxon>Viridiplantae</taxon>
        <taxon>Streptophyta</taxon>
        <taxon>Embryophyta</taxon>
        <taxon>Tracheophyta</taxon>
        <taxon>Spermatophyta</taxon>
        <taxon>Magnoliopsida</taxon>
        <taxon>eudicotyledons</taxon>
        <taxon>Gunneridae</taxon>
        <taxon>Pentapetalae</taxon>
        <taxon>rosids</taxon>
        <taxon>malvids</taxon>
        <taxon>Malvales</taxon>
        <taxon>Malvaceae</taxon>
        <taxon>Grewioideae</taxon>
        <taxon>Apeibeae</taxon>
        <taxon>Corchorus</taxon>
    </lineage>
</organism>
<dbReference type="AlphaFoldDB" id="A0A1R3H7W1"/>
<dbReference type="EMBL" id="AWWV01012527">
    <property type="protein sequence ID" value="OMO66448.1"/>
    <property type="molecule type" value="Genomic_DNA"/>
</dbReference>
<sequence length="29" mass="3073">MGLSTRVERKVIATLEGPYCGAHEGVAAR</sequence>
<dbReference type="Gramene" id="OMO66448">
    <property type="protein sequence ID" value="OMO66448"/>
    <property type="gene ID" value="CCACVL1_21134"/>
</dbReference>
<proteinExistence type="predicted"/>
<comment type="caution">
    <text evidence="1">The sequence shown here is derived from an EMBL/GenBank/DDBJ whole genome shotgun (WGS) entry which is preliminary data.</text>
</comment>
<evidence type="ECO:0000313" key="1">
    <source>
        <dbReference type="EMBL" id="OMO66448.1"/>
    </source>
</evidence>
<keyword evidence="2" id="KW-1185">Reference proteome</keyword>